<dbReference type="Proteomes" id="UP000052015">
    <property type="component" value="Unassembled WGS sequence"/>
</dbReference>
<evidence type="ECO:0000313" key="1">
    <source>
        <dbReference type="EMBL" id="KRQ86864.1"/>
    </source>
</evidence>
<dbReference type="Pfam" id="PF04237">
    <property type="entry name" value="YjbR"/>
    <property type="match status" value="1"/>
</dbReference>
<accession>A0A0R3JTK5</accession>
<keyword evidence="2" id="KW-1185">Reference proteome</keyword>
<organism evidence="1 2">
    <name type="scientific">Caloramator mitchellensis</name>
    <dbReference type="NCBI Taxonomy" id="908809"/>
    <lineage>
        <taxon>Bacteria</taxon>
        <taxon>Bacillati</taxon>
        <taxon>Bacillota</taxon>
        <taxon>Clostridia</taxon>
        <taxon>Eubacteriales</taxon>
        <taxon>Clostridiaceae</taxon>
        <taxon>Caloramator</taxon>
    </lineage>
</organism>
<evidence type="ECO:0000313" key="2">
    <source>
        <dbReference type="Proteomes" id="UP000052015"/>
    </source>
</evidence>
<dbReference type="PANTHER" id="PTHR35145:SF1">
    <property type="entry name" value="CYTOPLASMIC PROTEIN"/>
    <property type="match status" value="1"/>
</dbReference>
<protein>
    <recommendedName>
        <fullName evidence="3">MmcQ-like protein</fullName>
    </recommendedName>
</protein>
<dbReference type="PATRIC" id="fig|908809.3.peg.1364"/>
<dbReference type="PANTHER" id="PTHR35145">
    <property type="entry name" value="CYTOPLASMIC PROTEIN-RELATED"/>
    <property type="match status" value="1"/>
</dbReference>
<dbReference type="InterPro" id="IPR038056">
    <property type="entry name" value="YjbR-like_sf"/>
</dbReference>
<dbReference type="Gene3D" id="3.90.1150.30">
    <property type="match status" value="1"/>
</dbReference>
<dbReference type="RefSeq" id="WP_083490363.1">
    <property type="nucleotide sequence ID" value="NZ_LKHP01000006.1"/>
</dbReference>
<dbReference type="InterPro" id="IPR007351">
    <property type="entry name" value="YjbR"/>
</dbReference>
<evidence type="ECO:0008006" key="3">
    <source>
        <dbReference type="Google" id="ProtNLM"/>
    </source>
</evidence>
<reference evidence="1 2" key="1">
    <citation type="submission" date="2015-09" db="EMBL/GenBank/DDBJ databases">
        <title>Draft genome sequence of a Caloramator mitchellensis, a moderate thermophile from the Great Artesian Basin of Australia.</title>
        <authorList>
            <person name="Patel B.K."/>
        </authorList>
    </citation>
    <scope>NUCLEOTIDE SEQUENCE [LARGE SCALE GENOMIC DNA]</scope>
    <source>
        <strain evidence="1 2">VF08</strain>
    </source>
</reference>
<sequence>MKMQNFLDYCLSKPFSKLDYPFGPDIAVIKVGSRMFAIIQVRENNLNISLKCEPILAEFLRYQYKSVIPGYHLNKKHWNTVIIDGSVPIEEINKLIDHSYELVFSKLTKESL</sequence>
<gene>
    <name evidence="1" type="ORF">ABG79_01355</name>
</gene>
<proteinExistence type="predicted"/>
<dbReference type="AlphaFoldDB" id="A0A0R3JTK5"/>
<dbReference type="STRING" id="908809.ABG79_01355"/>
<name>A0A0R3JTK5_CALMK</name>
<dbReference type="SUPFAM" id="SSF142906">
    <property type="entry name" value="YjbR-like"/>
    <property type="match status" value="1"/>
</dbReference>
<dbReference type="EMBL" id="LKHP01000006">
    <property type="protein sequence ID" value="KRQ86864.1"/>
    <property type="molecule type" value="Genomic_DNA"/>
</dbReference>
<dbReference type="InterPro" id="IPR058532">
    <property type="entry name" value="YjbR/MT2646/Rv2570-like"/>
</dbReference>
<comment type="caution">
    <text evidence="1">The sequence shown here is derived from an EMBL/GenBank/DDBJ whole genome shotgun (WGS) entry which is preliminary data.</text>
</comment>